<keyword evidence="1 3" id="KW-0812">Transmembrane</keyword>
<dbReference type="InterPro" id="IPR003399">
    <property type="entry name" value="Mce/MlaD"/>
</dbReference>
<dbReference type="RefSeq" id="WP_058506456.1">
    <property type="nucleotide sequence ID" value="NZ_CAAAIK010000019.1"/>
</dbReference>
<comment type="caution">
    <text evidence="3">The sequence shown here is derived from an EMBL/GenBank/DDBJ whole genome shotgun (WGS) entry which is preliminary data.</text>
</comment>
<reference evidence="3 4" key="1">
    <citation type="submission" date="2015-11" db="EMBL/GenBank/DDBJ databases">
        <title>Genomic analysis of 38 Legionella species identifies large and diverse effector repertoires.</title>
        <authorList>
            <person name="Burstein D."/>
            <person name="Amaro F."/>
            <person name="Zusman T."/>
            <person name="Lifshitz Z."/>
            <person name="Cohen O."/>
            <person name="Gilbert J.A."/>
            <person name="Pupko T."/>
            <person name="Shuman H.A."/>
            <person name="Segal G."/>
        </authorList>
    </citation>
    <scope>NUCLEOTIDE SEQUENCE [LARGE SCALE GENOMIC DNA]</scope>
    <source>
        <strain evidence="3 4">CDC#1442-AUS-E</strain>
    </source>
</reference>
<dbReference type="OrthoDB" id="9806984at2"/>
<gene>
    <name evidence="3" type="ORF">Lqui_0322</name>
</gene>
<dbReference type="InterPro" id="IPR052336">
    <property type="entry name" value="MlaD_Phospholipid_Transporter"/>
</dbReference>
<proteinExistence type="predicted"/>
<evidence type="ECO:0000313" key="3">
    <source>
        <dbReference type="EMBL" id="KTD51478.1"/>
    </source>
</evidence>
<name>A0A0W0Y490_9GAMM</name>
<protein>
    <submittedName>
        <fullName evidence="3">Putative transmembrane protein</fullName>
    </submittedName>
</protein>
<dbReference type="PANTHER" id="PTHR33371">
    <property type="entry name" value="INTERMEMBRANE PHOSPHOLIPID TRANSPORT SYSTEM BINDING PROTEIN MLAD-RELATED"/>
    <property type="match status" value="1"/>
</dbReference>
<feature type="domain" description="Mce/MlaD" evidence="2">
    <location>
        <begin position="40"/>
        <end position="128"/>
    </location>
</feature>
<dbReference type="AlphaFoldDB" id="A0A0W0Y490"/>
<evidence type="ECO:0000313" key="4">
    <source>
        <dbReference type="Proteomes" id="UP000054618"/>
    </source>
</evidence>
<dbReference type="STRING" id="45073.Lqui_0322"/>
<feature type="transmembrane region" description="Helical" evidence="1">
    <location>
        <begin position="6"/>
        <end position="29"/>
    </location>
</feature>
<dbReference type="PATRIC" id="fig|45073.5.peg.347"/>
<keyword evidence="4" id="KW-1185">Reference proteome</keyword>
<dbReference type="Proteomes" id="UP000054618">
    <property type="component" value="Unassembled WGS sequence"/>
</dbReference>
<dbReference type="Pfam" id="PF02470">
    <property type="entry name" value="MlaD"/>
    <property type="match status" value="1"/>
</dbReference>
<organism evidence="3 4">
    <name type="scientific">Legionella quinlivanii</name>
    <dbReference type="NCBI Taxonomy" id="45073"/>
    <lineage>
        <taxon>Bacteria</taxon>
        <taxon>Pseudomonadati</taxon>
        <taxon>Pseudomonadota</taxon>
        <taxon>Gammaproteobacteria</taxon>
        <taxon>Legionellales</taxon>
        <taxon>Legionellaceae</taxon>
        <taxon>Legionella</taxon>
    </lineage>
</organism>
<evidence type="ECO:0000256" key="1">
    <source>
        <dbReference type="SAM" id="Phobius"/>
    </source>
</evidence>
<sequence length="248" mass="27635">MEQERFYIGTGIFVFFALILAVFGTLFVYNQYLHGKIETYVMLFKGSLSGLDATSPITYRGVKIGEVKRVELTATKSKTNVSIPVYVEFFVEKSFEPGDNPIQILIQNGIVATISSPNLLTGTSSIELVLAEKKQASVKARTFHGVPLFPTEVAVEDDMSAKDTMRTARRTLNDISNFVKSKELKEAIIAIQTMADSINQFADLMTGQIPSALIYWNESLKEVSKMAYSVRTLSDYLARHPDALLRGR</sequence>
<dbReference type="PANTHER" id="PTHR33371:SF4">
    <property type="entry name" value="INTERMEMBRANE PHOSPHOLIPID TRANSPORT SYSTEM BINDING PROTEIN MLAD"/>
    <property type="match status" value="1"/>
</dbReference>
<accession>A0A0W0Y490</accession>
<keyword evidence="1" id="KW-1133">Transmembrane helix</keyword>
<keyword evidence="1" id="KW-0472">Membrane</keyword>
<evidence type="ECO:0000259" key="2">
    <source>
        <dbReference type="Pfam" id="PF02470"/>
    </source>
</evidence>
<dbReference type="EMBL" id="LNYS01000006">
    <property type="protein sequence ID" value="KTD51478.1"/>
    <property type="molecule type" value="Genomic_DNA"/>
</dbReference>